<keyword evidence="3" id="KW-1185">Reference proteome</keyword>
<dbReference type="Proteomes" id="UP000620127">
    <property type="component" value="Unassembled WGS sequence"/>
</dbReference>
<feature type="domain" description="DUF7079" evidence="1">
    <location>
        <begin position="11"/>
        <end position="118"/>
    </location>
</feature>
<reference evidence="3" key="1">
    <citation type="journal article" date="2019" name="Int. J. Syst. Evol. Microbiol.">
        <title>The Global Catalogue of Microorganisms (GCM) 10K type strain sequencing project: providing services to taxonomists for standard genome sequencing and annotation.</title>
        <authorList>
            <consortium name="The Broad Institute Genomics Platform"/>
            <consortium name="The Broad Institute Genome Sequencing Center for Infectious Disease"/>
            <person name="Wu L."/>
            <person name="Ma J."/>
        </authorList>
    </citation>
    <scope>NUCLEOTIDE SEQUENCE [LARGE SCALE GENOMIC DNA]</scope>
    <source>
        <strain evidence="3">KCTC 23916</strain>
    </source>
</reference>
<gene>
    <name evidence="2" type="ORF">GCM10011282_30780</name>
</gene>
<evidence type="ECO:0000313" key="2">
    <source>
        <dbReference type="EMBL" id="GGX22583.1"/>
    </source>
</evidence>
<dbReference type="EMBL" id="BMYT01000006">
    <property type="protein sequence ID" value="GGX22583.1"/>
    <property type="molecule type" value="Genomic_DNA"/>
</dbReference>
<name>A0ABQ2XM03_9BURK</name>
<dbReference type="InterPro" id="IPR055507">
    <property type="entry name" value="DUF7079"/>
</dbReference>
<protein>
    <recommendedName>
        <fullName evidence="1">DUF7079 domain-containing protein</fullName>
    </recommendedName>
</protein>
<evidence type="ECO:0000259" key="1">
    <source>
        <dbReference type="Pfam" id="PF23296"/>
    </source>
</evidence>
<organism evidence="2 3">
    <name type="scientific">Undibacterium macrobrachii</name>
    <dbReference type="NCBI Taxonomy" id="1119058"/>
    <lineage>
        <taxon>Bacteria</taxon>
        <taxon>Pseudomonadati</taxon>
        <taxon>Pseudomonadota</taxon>
        <taxon>Betaproteobacteria</taxon>
        <taxon>Burkholderiales</taxon>
        <taxon>Oxalobacteraceae</taxon>
        <taxon>Undibacterium</taxon>
    </lineage>
</organism>
<proteinExistence type="predicted"/>
<dbReference type="Pfam" id="PF23296">
    <property type="entry name" value="DUF7079"/>
    <property type="match status" value="1"/>
</dbReference>
<comment type="caution">
    <text evidence="2">The sequence shown here is derived from an EMBL/GenBank/DDBJ whole genome shotgun (WGS) entry which is preliminary data.</text>
</comment>
<accession>A0ABQ2XM03</accession>
<sequence>MNMNPPEQDVEDRTPIWDCMQDLYMDTDVTLSYNFIAQRCADSKYSIDELERILFNEVLPALRFNIFDLPAPEWAGFPIDWVVKRVLSKHRFGKRKPWILRRYTQVHWHELRQIIQENRQKNTGK</sequence>
<evidence type="ECO:0000313" key="3">
    <source>
        <dbReference type="Proteomes" id="UP000620127"/>
    </source>
</evidence>